<dbReference type="SMART" id="SM00717">
    <property type="entry name" value="SANT"/>
    <property type="match status" value="3"/>
</dbReference>
<evidence type="ECO:0000256" key="1">
    <source>
        <dbReference type="ARBA" id="ARBA00004123"/>
    </source>
</evidence>
<dbReference type="GO" id="GO:0000981">
    <property type="term" value="F:DNA-binding transcription factor activity, RNA polymerase II-specific"/>
    <property type="evidence" value="ECO:0007669"/>
    <property type="project" value="TreeGrafter"/>
</dbReference>
<keyword evidence="7" id="KW-0472">Membrane</keyword>
<reference evidence="10" key="1">
    <citation type="submission" date="2020-09" db="EMBL/GenBank/DDBJ databases">
        <title>Genome-Enabled Discovery of Anthraquinone Biosynthesis in Senna tora.</title>
        <authorList>
            <person name="Kang S.-H."/>
            <person name="Pandey R.P."/>
            <person name="Lee C.-M."/>
            <person name="Sim J.-S."/>
            <person name="Jeong J.-T."/>
            <person name="Choi B.-S."/>
            <person name="Jung M."/>
            <person name="Ginzburg D."/>
            <person name="Zhao K."/>
            <person name="Won S.Y."/>
            <person name="Oh T.-J."/>
            <person name="Yu Y."/>
            <person name="Kim N.-H."/>
            <person name="Lee O.R."/>
            <person name="Lee T.-H."/>
            <person name="Bashyal P."/>
            <person name="Kim T.-S."/>
            <person name="Lee W.-H."/>
            <person name="Kawkins C."/>
            <person name="Kim C.-K."/>
            <person name="Kim J.S."/>
            <person name="Ahn B.O."/>
            <person name="Rhee S.Y."/>
            <person name="Sohng J.K."/>
        </authorList>
    </citation>
    <scope>NUCLEOTIDE SEQUENCE</scope>
    <source>
        <tissue evidence="10">Leaf</tissue>
    </source>
</reference>
<feature type="domain" description="Myb-like" evidence="8">
    <location>
        <begin position="35"/>
        <end position="86"/>
    </location>
</feature>
<dbReference type="GO" id="GO:0000978">
    <property type="term" value="F:RNA polymerase II cis-regulatory region sequence-specific DNA binding"/>
    <property type="evidence" value="ECO:0007669"/>
    <property type="project" value="TreeGrafter"/>
</dbReference>
<evidence type="ECO:0000259" key="9">
    <source>
        <dbReference type="PROSITE" id="PS51294"/>
    </source>
</evidence>
<keyword evidence="7" id="KW-0812">Transmembrane</keyword>
<evidence type="ECO:0000313" key="10">
    <source>
        <dbReference type="EMBL" id="KAF7810180.1"/>
    </source>
</evidence>
<evidence type="ECO:0000259" key="8">
    <source>
        <dbReference type="PROSITE" id="PS50090"/>
    </source>
</evidence>
<proteinExistence type="predicted"/>
<comment type="caution">
    <text evidence="10">The sequence shown here is derived from an EMBL/GenBank/DDBJ whole genome shotgun (WGS) entry which is preliminary data.</text>
</comment>
<comment type="subcellular location">
    <subcellularLocation>
        <location evidence="1">Nucleus</location>
    </subcellularLocation>
</comment>
<evidence type="ECO:0000256" key="5">
    <source>
        <dbReference type="ARBA" id="ARBA00023163"/>
    </source>
</evidence>
<feature type="transmembrane region" description="Helical" evidence="7">
    <location>
        <begin position="562"/>
        <end position="584"/>
    </location>
</feature>
<dbReference type="Pfam" id="PF00249">
    <property type="entry name" value="Myb_DNA-binding"/>
    <property type="match status" value="3"/>
</dbReference>
<gene>
    <name evidence="10" type="ORF">G2W53_036923</name>
</gene>
<keyword evidence="11" id="KW-1185">Reference proteome</keyword>
<dbReference type="CDD" id="cd00167">
    <property type="entry name" value="SANT"/>
    <property type="match status" value="3"/>
</dbReference>
<evidence type="ECO:0000313" key="11">
    <source>
        <dbReference type="Proteomes" id="UP000634136"/>
    </source>
</evidence>
<evidence type="ECO:0000256" key="4">
    <source>
        <dbReference type="ARBA" id="ARBA00023125"/>
    </source>
</evidence>
<feature type="domain" description="Myb-like" evidence="8">
    <location>
        <begin position="139"/>
        <end position="189"/>
    </location>
</feature>
<feature type="domain" description="HTH myb-type" evidence="9">
    <location>
        <begin position="87"/>
        <end position="142"/>
    </location>
</feature>
<evidence type="ECO:0000256" key="3">
    <source>
        <dbReference type="ARBA" id="ARBA00023015"/>
    </source>
</evidence>
<keyword evidence="7" id="KW-1133">Transmembrane helix</keyword>
<dbReference type="SUPFAM" id="SSF46689">
    <property type="entry name" value="Homeodomain-like"/>
    <property type="match status" value="2"/>
</dbReference>
<dbReference type="PANTHER" id="PTHR45614:SF252">
    <property type="entry name" value="TRANSCRIPTION FACTOR MYB3R-2-LIKE"/>
    <property type="match status" value="1"/>
</dbReference>
<name>A0A834SWR6_9FABA</name>
<keyword evidence="3" id="KW-0805">Transcription regulation</keyword>
<dbReference type="InterPro" id="IPR001005">
    <property type="entry name" value="SANT/Myb"/>
</dbReference>
<dbReference type="PANTHER" id="PTHR45614">
    <property type="entry name" value="MYB PROTEIN-RELATED"/>
    <property type="match status" value="1"/>
</dbReference>
<dbReference type="InterPro" id="IPR017930">
    <property type="entry name" value="Myb_dom"/>
</dbReference>
<keyword evidence="5" id="KW-0804">Transcription</keyword>
<feature type="domain" description="HTH myb-type" evidence="9">
    <location>
        <begin position="35"/>
        <end position="86"/>
    </location>
</feature>
<dbReference type="PROSITE" id="PS50090">
    <property type="entry name" value="MYB_LIKE"/>
    <property type="match status" value="3"/>
</dbReference>
<keyword evidence="6" id="KW-0539">Nucleus</keyword>
<accession>A0A834SWR6</accession>
<evidence type="ECO:0000256" key="6">
    <source>
        <dbReference type="ARBA" id="ARBA00023242"/>
    </source>
</evidence>
<dbReference type="InterPro" id="IPR009057">
    <property type="entry name" value="Homeodomain-like_sf"/>
</dbReference>
<dbReference type="Gene3D" id="1.10.10.60">
    <property type="entry name" value="Homeodomain-like"/>
    <property type="match status" value="3"/>
</dbReference>
<sequence length="657" mass="74364">MVEVKMELEEFPFDSPKQDELRLCFSPPLPGRATGRRLSKGCWKEEEDNLLIEAVKKHNGRNWKKIAAYVPGRTDGQCLHRWQKVLNPDLVKGSWTKEEDDCLIELVRKYGCKTWSVIAKSLPGRIGKQCRERWHNHLDPAIKKDAWTKEEESLISNYHQIHGSKWAEIARFLPGRTDNAIKNHWNCSMKKKLDASSPYGGDINAASCGLYSPQIKPAMRTLFEAEDQSLNQIVSPKKSDSLKRNADTSLAELIIQSASGEKLCSEKSSYDERRTLEISTQGENRLFYSPNGITCCKDTASTFNLSLDRLTAELDFVPTYELFKSPKQLKTSDAMFIMAGKSCNPLFSYPRLGNLEEKDQVGSKNRINRMPHNANENSHILISPKESAEFPSNENHINGCYHTPNSTLRNLIGGNKSPESVLRSLAMTYENIPSIIRRRSSRKTSGSDNDTTHTPLQMIFSSPENERLNNSLESFIHKPKSSAISKSLQGCFLSKEAYQCIQFSYIHPEKHFINYLSPDVRIVKELPKELQPLDLEAIDSVVSYDMGKEAKLSFYMKNILHVLLNICIHYLLAPSSLYCAIFLLSYRAAFIPSYGQIEIPAYDLPSKILCRLLSVHLKGIQGGFMPSNGQVKMNSSHPPLSTSDVEILDARKIDYNT</sequence>
<evidence type="ECO:0000256" key="2">
    <source>
        <dbReference type="ARBA" id="ARBA00022737"/>
    </source>
</evidence>
<dbReference type="GO" id="GO:0005634">
    <property type="term" value="C:nucleus"/>
    <property type="evidence" value="ECO:0007669"/>
    <property type="project" value="UniProtKB-SubCell"/>
</dbReference>
<keyword evidence="2" id="KW-0677">Repeat</keyword>
<dbReference type="FunFam" id="1.10.10.60:FF:000016">
    <property type="entry name" value="Transcriptional activator Myb isoform A"/>
    <property type="match status" value="1"/>
</dbReference>
<dbReference type="FunFam" id="1.10.10.60:FF:000010">
    <property type="entry name" value="Transcriptional activator Myb isoform A"/>
    <property type="match status" value="1"/>
</dbReference>
<dbReference type="InterPro" id="IPR050560">
    <property type="entry name" value="MYB_TF"/>
</dbReference>
<dbReference type="EMBL" id="JAAIUW010000011">
    <property type="protein sequence ID" value="KAF7810180.1"/>
    <property type="molecule type" value="Genomic_DNA"/>
</dbReference>
<dbReference type="Proteomes" id="UP000634136">
    <property type="component" value="Unassembled WGS sequence"/>
</dbReference>
<dbReference type="OrthoDB" id="2143914at2759"/>
<protein>
    <submittedName>
        <fullName evidence="10">Transcription factor MYB3R-5</fullName>
    </submittedName>
</protein>
<dbReference type="AlphaFoldDB" id="A0A834SWR6"/>
<feature type="domain" description="HTH myb-type" evidence="9">
    <location>
        <begin position="143"/>
        <end position="193"/>
    </location>
</feature>
<evidence type="ECO:0000256" key="7">
    <source>
        <dbReference type="SAM" id="Phobius"/>
    </source>
</evidence>
<keyword evidence="4" id="KW-0238">DNA-binding</keyword>
<feature type="domain" description="Myb-like" evidence="8">
    <location>
        <begin position="87"/>
        <end position="138"/>
    </location>
</feature>
<organism evidence="10 11">
    <name type="scientific">Senna tora</name>
    <dbReference type="NCBI Taxonomy" id="362788"/>
    <lineage>
        <taxon>Eukaryota</taxon>
        <taxon>Viridiplantae</taxon>
        <taxon>Streptophyta</taxon>
        <taxon>Embryophyta</taxon>
        <taxon>Tracheophyta</taxon>
        <taxon>Spermatophyta</taxon>
        <taxon>Magnoliopsida</taxon>
        <taxon>eudicotyledons</taxon>
        <taxon>Gunneridae</taxon>
        <taxon>Pentapetalae</taxon>
        <taxon>rosids</taxon>
        <taxon>fabids</taxon>
        <taxon>Fabales</taxon>
        <taxon>Fabaceae</taxon>
        <taxon>Caesalpinioideae</taxon>
        <taxon>Cassia clade</taxon>
        <taxon>Senna</taxon>
    </lineage>
</organism>
<dbReference type="PROSITE" id="PS51294">
    <property type="entry name" value="HTH_MYB"/>
    <property type="match status" value="3"/>
</dbReference>